<proteinExistence type="predicted"/>
<feature type="non-terminal residue" evidence="1">
    <location>
        <position position="1"/>
    </location>
</feature>
<comment type="caution">
    <text evidence="1">The sequence shown here is derived from an EMBL/GenBank/DDBJ whole genome shotgun (WGS) entry which is preliminary data.</text>
</comment>
<dbReference type="AlphaFoldDB" id="A0A5Y4YKN1"/>
<sequence length="26" mass="3181">NKAKTHFYKALTMLMQDFFNQLNTKF</sequence>
<name>A0A5Y4YKN1_CAMJU</name>
<protein>
    <submittedName>
        <fullName evidence="1">Cytoplasmic chaperone</fullName>
    </submittedName>
</protein>
<gene>
    <name evidence="1" type="ORF">FQZ36_02045</name>
</gene>
<evidence type="ECO:0000313" key="1">
    <source>
        <dbReference type="EMBL" id="ECK2956794.1"/>
    </source>
</evidence>
<reference evidence="1" key="1">
    <citation type="submission" date="2019-07" db="EMBL/GenBank/DDBJ databases">
        <authorList>
            <consortium name="PulseNet: The National Subtyping Network for Foodborne Disease Surveillance"/>
            <person name="Tarr C.L."/>
            <person name="Trees E."/>
            <person name="Katz L.S."/>
            <person name="Carleton-Romer H.A."/>
            <person name="Stroika S."/>
            <person name="Kucerova Z."/>
            <person name="Roache K.F."/>
            <person name="Sabol A.L."/>
            <person name="Besser J."/>
            <person name="Gerner-Smidt P."/>
        </authorList>
    </citation>
    <scope>NUCLEOTIDE SEQUENCE</scope>
    <source>
        <strain evidence="1">PNUSAC010543</strain>
    </source>
</reference>
<dbReference type="EMBL" id="AAJBIA010000007">
    <property type="protein sequence ID" value="ECK2956794.1"/>
    <property type="molecule type" value="Genomic_DNA"/>
</dbReference>
<organism evidence="1">
    <name type="scientific">Campylobacter jejuni</name>
    <dbReference type="NCBI Taxonomy" id="197"/>
    <lineage>
        <taxon>Bacteria</taxon>
        <taxon>Pseudomonadati</taxon>
        <taxon>Campylobacterota</taxon>
        <taxon>Epsilonproteobacteria</taxon>
        <taxon>Campylobacterales</taxon>
        <taxon>Campylobacteraceae</taxon>
        <taxon>Campylobacter</taxon>
    </lineage>
</organism>
<accession>A0A5Y4YKN1</accession>